<accession>A0A382RFB6</accession>
<dbReference type="PANTHER" id="PTHR21198">
    <property type="entry name" value="GLUTAMATE RACEMASE"/>
    <property type="match status" value="1"/>
</dbReference>
<sequence length="162" mass="16988">MKIEDSILPTGKLTGIDIGIIDSGVGGLSVAQELKILEPNLRLGYIADTALFPYGDKSVETLIPRMRYFVSLFGEIGTRVVVIACNTASSASLSDLRVHFSESVRIVGMEPPLKPAAQYSSNGSVAVIATSGTVSGDSLADLKKRFASDVAARFIAAPGLAD</sequence>
<feature type="non-terminal residue" evidence="2">
    <location>
        <position position="162"/>
    </location>
</feature>
<proteinExistence type="predicted"/>
<dbReference type="InterPro" id="IPR018187">
    <property type="entry name" value="Asp/Glu_racemase_AS_1"/>
</dbReference>
<evidence type="ECO:0000256" key="1">
    <source>
        <dbReference type="ARBA" id="ARBA00023235"/>
    </source>
</evidence>
<evidence type="ECO:0000313" key="2">
    <source>
        <dbReference type="EMBL" id="SVC95942.1"/>
    </source>
</evidence>
<organism evidence="2">
    <name type="scientific">marine metagenome</name>
    <dbReference type="NCBI Taxonomy" id="408172"/>
    <lineage>
        <taxon>unclassified sequences</taxon>
        <taxon>metagenomes</taxon>
        <taxon>ecological metagenomes</taxon>
    </lineage>
</organism>
<dbReference type="PROSITE" id="PS00923">
    <property type="entry name" value="ASP_GLU_RACEMASE_1"/>
    <property type="match status" value="1"/>
</dbReference>
<dbReference type="PANTHER" id="PTHR21198:SF2">
    <property type="entry name" value="GLUTAMATE RACEMASE"/>
    <property type="match status" value="1"/>
</dbReference>
<evidence type="ECO:0008006" key="3">
    <source>
        <dbReference type="Google" id="ProtNLM"/>
    </source>
</evidence>
<dbReference type="GO" id="GO:0008881">
    <property type="term" value="F:glutamate racemase activity"/>
    <property type="evidence" value="ECO:0007669"/>
    <property type="project" value="TreeGrafter"/>
</dbReference>
<protein>
    <recommendedName>
        <fullName evidence="3">Glutamate racemase</fullName>
    </recommendedName>
</protein>
<dbReference type="EMBL" id="UINC01121060">
    <property type="protein sequence ID" value="SVC95942.1"/>
    <property type="molecule type" value="Genomic_DNA"/>
</dbReference>
<keyword evidence="1" id="KW-0413">Isomerase</keyword>
<dbReference type="AlphaFoldDB" id="A0A382RFB6"/>
<dbReference type="GO" id="GO:0009252">
    <property type="term" value="P:peptidoglycan biosynthetic process"/>
    <property type="evidence" value="ECO:0007669"/>
    <property type="project" value="TreeGrafter"/>
</dbReference>
<reference evidence="2" key="1">
    <citation type="submission" date="2018-05" db="EMBL/GenBank/DDBJ databases">
        <authorList>
            <person name="Lanie J.A."/>
            <person name="Ng W.-L."/>
            <person name="Kazmierczak K.M."/>
            <person name="Andrzejewski T.M."/>
            <person name="Davidsen T.M."/>
            <person name="Wayne K.J."/>
            <person name="Tettelin H."/>
            <person name="Glass J.I."/>
            <person name="Rusch D."/>
            <person name="Podicherti R."/>
            <person name="Tsui H.-C.T."/>
            <person name="Winkler M.E."/>
        </authorList>
    </citation>
    <scope>NUCLEOTIDE SEQUENCE</scope>
</reference>
<gene>
    <name evidence="2" type="ORF">METZ01_LOCUS348796</name>
</gene>
<dbReference type="Gene3D" id="3.40.50.1860">
    <property type="match status" value="1"/>
</dbReference>
<name>A0A382RFB6_9ZZZZ</name>
<dbReference type="SUPFAM" id="SSF53681">
    <property type="entry name" value="Aspartate/glutamate racemase"/>
    <property type="match status" value="1"/>
</dbReference>
<dbReference type="InterPro" id="IPR001920">
    <property type="entry name" value="Asp/Glu_race"/>
</dbReference>